<sequence>MFEIFLFINPIGIYCYDTERQIRKTVDELGIDVCCHYIPIANVSLVQDDIIRRRKDAQKLPDISSFSTATYDALKDYHAIKLTYGNKKARKYLYELQKSLSHDASAYKPELRKQITQNLNIKISTIDAIKQSDYLKISIEEDQKLANQWNIKATPTIVLFNENNERNGVLLDDPVSQNDLLNLLLPDCPPHYLSNYLPEQSHLRLI</sequence>
<dbReference type="SUPFAM" id="SSF52833">
    <property type="entry name" value="Thioredoxin-like"/>
    <property type="match status" value="1"/>
</dbReference>
<organism evidence="1 2">
    <name type="scientific">Lactobacillus ultunensis DSM 16047</name>
    <dbReference type="NCBI Taxonomy" id="525365"/>
    <lineage>
        <taxon>Bacteria</taxon>
        <taxon>Bacillati</taxon>
        <taxon>Bacillota</taxon>
        <taxon>Bacilli</taxon>
        <taxon>Lactobacillales</taxon>
        <taxon>Lactobacillaceae</taxon>
        <taxon>Lactobacillus</taxon>
    </lineage>
</organism>
<name>C2ELY5_9LACO</name>
<dbReference type="Gene3D" id="3.40.30.10">
    <property type="entry name" value="Glutaredoxin"/>
    <property type="match status" value="1"/>
</dbReference>
<evidence type="ECO:0008006" key="3">
    <source>
        <dbReference type="Google" id="ProtNLM"/>
    </source>
</evidence>
<keyword evidence="2" id="KW-1185">Reference proteome</keyword>
<protein>
    <recommendedName>
        <fullName evidence="3">DsbA-like protein</fullName>
    </recommendedName>
</protein>
<evidence type="ECO:0000313" key="1">
    <source>
        <dbReference type="EMBL" id="EEJ72445.1"/>
    </source>
</evidence>
<evidence type="ECO:0000313" key="2">
    <source>
        <dbReference type="Proteomes" id="UP000005583"/>
    </source>
</evidence>
<dbReference type="EMBL" id="ACGU01000036">
    <property type="protein sequence ID" value="EEJ72445.1"/>
    <property type="molecule type" value="Genomic_DNA"/>
</dbReference>
<dbReference type="RefSeq" id="WP_007125212.1">
    <property type="nucleotide sequence ID" value="NZ_AZFO01000005.1"/>
</dbReference>
<dbReference type="InterPro" id="IPR036249">
    <property type="entry name" value="Thioredoxin-like_sf"/>
</dbReference>
<dbReference type="PATRIC" id="fig|525365.8.peg.1668"/>
<reference evidence="1 2" key="1">
    <citation type="submission" date="2009-01" db="EMBL/GenBank/DDBJ databases">
        <authorList>
            <person name="Qin X."/>
            <person name="Bachman B."/>
            <person name="Battles P."/>
            <person name="Bell A."/>
            <person name="Bess C."/>
            <person name="Bickham C."/>
            <person name="Chaboub L."/>
            <person name="Chen D."/>
            <person name="Coyle M."/>
            <person name="Deiros D.R."/>
            <person name="Dinh H."/>
            <person name="Forbes L."/>
            <person name="Fowler G."/>
            <person name="Francisco L."/>
            <person name="Fu Q."/>
            <person name="Gubbala S."/>
            <person name="Hale W."/>
            <person name="Han Y."/>
            <person name="Hemphill L."/>
            <person name="Highlander S.K."/>
            <person name="Hirani K."/>
            <person name="Hogues M."/>
            <person name="Jackson L."/>
            <person name="Jakkamsetti A."/>
            <person name="Javaid M."/>
            <person name="Jiang H."/>
            <person name="Korchina V."/>
            <person name="Kovar C."/>
            <person name="Lara F."/>
            <person name="Lee S."/>
            <person name="Mata R."/>
            <person name="Mathew T."/>
            <person name="Moen C."/>
            <person name="Morales K."/>
            <person name="Munidasa M."/>
            <person name="Nazareth L."/>
            <person name="Ngo R."/>
            <person name="Nguyen L."/>
            <person name="Okwuonu G."/>
            <person name="Ongeri F."/>
            <person name="Patil S."/>
            <person name="Petrosino J."/>
            <person name="Pham C."/>
            <person name="Pham P."/>
            <person name="Pu L.-L."/>
            <person name="Puazo M."/>
            <person name="Raj R."/>
            <person name="Reid J."/>
            <person name="Rouhana J."/>
            <person name="Saada N."/>
            <person name="Shang Y."/>
            <person name="Simmons D."/>
            <person name="Thornton R."/>
            <person name="Warren J."/>
            <person name="Weissenberger G."/>
            <person name="Zhang J."/>
            <person name="Zhang L."/>
            <person name="Zhou C."/>
            <person name="Zhu D."/>
            <person name="Muzny D."/>
            <person name="Worley K."/>
            <person name="Gibbs R."/>
        </authorList>
    </citation>
    <scope>NUCLEOTIDE SEQUENCE [LARGE SCALE GENOMIC DNA]</scope>
    <source>
        <strain evidence="1 2">DSM 16047</strain>
    </source>
</reference>
<dbReference type="eggNOG" id="COG2761">
    <property type="taxonomic scope" value="Bacteria"/>
</dbReference>
<dbReference type="STRING" id="525365.HMPREF0548_0681"/>
<dbReference type="AlphaFoldDB" id="C2ELY5"/>
<gene>
    <name evidence="1" type="ORF">HMPREF0548_0681</name>
</gene>
<comment type="caution">
    <text evidence="1">The sequence shown here is derived from an EMBL/GenBank/DDBJ whole genome shotgun (WGS) entry which is preliminary data.</text>
</comment>
<accession>C2ELY5</accession>
<dbReference type="HOGENOM" id="CLU_093802_2_0_9"/>
<dbReference type="OrthoDB" id="2156137at2"/>
<proteinExistence type="predicted"/>
<dbReference type="Pfam" id="PF13743">
    <property type="entry name" value="Thioredoxin_5"/>
    <property type="match status" value="1"/>
</dbReference>
<dbReference type="Proteomes" id="UP000005583">
    <property type="component" value="Unassembled WGS sequence"/>
</dbReference>